<keyword evidence="2" id="KW-1185">Reference proteome</keyword>
<proteinExistence type="predicted"/>
<organism evidence="1 2">
    <name type="scientific">Chaetomium tenue</name>
    <dbReference type="NCBI Taxonomy" id="1854479"/>
    <lineage>
        <taxon>Eukaryota</taxon>
        <taxon>Fungi</taxon>
        <taxon>Dikarya</taxon>
        <taxon>Ascomycota</taxon>
        <taxon>Pezizomycotina</taxon>
        <taxon>Sordariomycetes</taxon>
        <taxon>Sordariomycetidae</taxon>
        <taxon>Sordariales</taxon>
        <taxon>Chaetomiaceae</taxon>
        <taxon>Chaetomium</taxon>
    </lineage>
</organism>
<dbReference type="Proteomes" id="UP000724584">
    <property type="component" value="Unassembled WGS sequence"/>
</dbReference>
<gene>
    <name evidence="1" type="ORF">F5144DRAFT_622828</name>
</gene>
<comment type="caution">
    <text evidence="1">The sequence shown here is derived from an EMBL/GenBank/DDBJ whole genome shotgun (WGS) entry which is preliminary data.</text>
</comment>
<sequence length="260" mass="29986">MAPAEVEYPAWFTRIYAKTTMPEPKDFDEDISEFGESEPPEYDFNGEHDEKYDYYFNFISQRQQRKEELKQLKDGKASQLELEEGKKAKVQAAYEAMAAAEADGEDLTIDPEVFYAKIYNLYSPEFVQWTYHHYQLIGTNVGFLELRIYDDQEMLVNGNLLLNEYNISSIEAVETQSSAGTTEHRIAVSQNEGNRADELGINLTADTGEWDFGLVMINEDNVLVRLSREFVFRSLSHVVIPDDAPEVFEFWGISRETDSY</sequence>
<accession>A0ACB7NYF7</accession>
<reference evidence="1 2" key="1">
    <citation type="journal article" date="2021" name="Nat. Commun.">
        <title>Genetic determinants of endophytism in the Arabidopsis root mycobiome.</title>
        <authorList>
            <person name="Mesny F."/>
            <person name="Miyauchi S."/>
            <person name="Thiergart T."/>
            <person name="Pickel B."/>
            <person name="Atanasova L."/>
            <person name="Karlsson M."/>
            <person name="Huettel B."/>
            <person name="Barry K.W."/>
            <person name="Haridas S."/>
            <person name="Chen C."/>
            <person name="Bauer D."/>
            <person name="Andreopoulos W."/>
            <person name="Pangilinan J."/>
            <person name="LaButti K."/>
            <person name="Riley R."/>
            <person name="Lipzen A."/>
            <person name="Clum A."/>
            <person name="Drula E."/>
            <person name="Henrissat B."/>
            <person name="Kohler A."/>
            <person name="Grigoriev I.V."/>
            <person name="Martin F.M."/>
            <person name="Hacquard S."/>
        </authorList>
    </citation>
    <scope>NUCLEOTIDE SEQUENCE [LARGE SCALE GENOMIC DNA]</scope>
    <source>
        <strain evidence="1 2">MPI-SDFR-AT-0079</strain>
    </source>
</reference>
<name>A0ACB7NYF7_9PEZI</name>
<evidence type="ECO:0000313" key="1">
    <source>
        <dbReference type="EMBL" id="KAH6622679.1"/>
    </source>
</evidence>
<evidence type="ECO:0000313" key="2">
    <source>
        <dbReference type="Proteomes" id="UP000724584"/>
    </source>
</evidence>
<dbReference type="EMBL" id="JAGIZQ010000006">
    <property type="protein sequence ID" value="KAH6622679.1"/>
    <property type="molecule type" value="Genomic_DNA"/>
</dbReference>
<protein>
    <submittedName>
        <fullName evidence="1">Uncharacterized protein</fullName>
    </submittedName>
</protein>